<organism evidence="2 3">
    <name type="scientific">Arthrobotrys conoides</name>
    <dbReference type="NCBI Taxonomy" id="74498"/>
    <lineage>
        <taxon>Eukaryota</taxon>
        <taxon>Fungi</taxon>
        <taxon>Dikarya</taxon>
        <taxon>Ascomycota</taxon>
        <taxon>Pezizomycotina</taxon>
        <taxon>Orbiliomycetes</taxon>
        <taxon>Orbiliales</taxon>
        <taxon>Orbiliaceae</taxon>
        <taxon>Arthrobotrys</taxon>
    </lineage>
</organism>
<reference evidence="2 3" key="1">
    <citation type="submission" date="2019-10" db="EMBL/GenBank/DDBJ databases">
        <authorList>
            <person name="Palmer J.M."/>
        </authorList>
    </citation>
    <scope>NUCLEOTIDE SEQUENCE [LARGE SCALE GENOMIC DNA]</scope>
    <source>
        <strain evidence="2 3">TWF506</strain>
    </source>
</reference>
<evidence type="ECO:0000256" key="1">
    <source>
        <dbReference type="SAM" id="MobiDB-lite"/>
    </source>
</evidence>
<dbReference type="EMBL" id="JAVHJM010000004">
    <property type="protein sequence ID" value="KAK6515375.1"/>
    <property type="molecule type" value="Genomic_DNA"/>
</dbReference>
<name>A0AAN8NAX3_9PEZI</name>
<keyword evidence="3" id="KW-1185">Reference proteome</keyword>
<comment type="caution">
    <text evidence="2">The sequence shown here is derived from an EMBL/GenBank/DDBJ whole genome shotgun (WGS) entry which is preliminary data.</text>
</comment>
<evidence type="ECO:0000313" key="3">
    <source>
        <dbReference type="Proteomes" id="UP001307849"/>
    </source>
</evidence>
<evidence type="ECO:0000313" key="2">
    <source>
        <dbReference type="EMBL" id="KAK6515375.1"/>
    </source>
</evidence>
<gene>
    <name evidence="2" type="ORF">TWF506_007714</name>
</gene>
<accession>A0AAN8NAX3</accession>
<dbReference type="AlphaFoldDB" id="A0AAN8NAX3"/>
<feature type="region of interest" description="Disordered" evidence="1">
    <location>
        <begin position="1"/>
        <end position="40"/>
    </location>
</feature>
<protein>
    <submittedName>
        <fullName evidence="2">Uncharacterized protein</fullName>
    </submittedName>
</protein>
<dbReference type="Proteomes" id="UP001307849">
    <property type="component" value="Unassembled WGS sequence"/>
</dbReference>
<proteinExistence type="predicted"/>
<feature type="compositionally biased region" description="Basic residues" evidence="1">
    <location>
        <begin position="1"/>
        <end position="12"/>
    </location>
</feature>
<sequence>MWGTIKGRRTAKRQPLEGMYASSGEEEEGSAYEVDNREGVNAEDVQDFGNAELMGDNANIQDLAGATDGASI</sequence>